<reference evidence="2 3" key="1">
    <citation type="submission" date="2019-12" db="EMBL/GenBank/DDBJ databases">
        <title>Sporaefaciens musculi gen. nov., sp. nov., a novel bacterium isolated from the caecum of an obese mouse.</title>
        <authorList>
            <person name="Rasmussen T.S."/>
            <person name="Streidl T."/>
            <person name="Hitch T.C.A."/>
            <person name="Wortmann E."/>
            <person name="Deptula P."/>
            <person name="Hansen M."/>
            <person name="Nielsen D.S."/>
            <person name="Clavel T."/>
            <person name="Vogensen F.K."/>
        </authorList>
    </citation>
    <scope>NUCLEOTIDE SEQUENCE [LARGE SCALE GENOMIC DNA]</scope>
    <source>
        <strain evidence="2 3">WCA-9-b2</strain>
    </source>
</reference>
<evidence type="ECO:0000256" key="1">
    <source>
        <dbReference type="SAM" id="Phobius"/>
    </source>
</evidence>
<keyword evidence="1" id="KW-0812">Transmembrane</keyword>
<evidence type="ECO:0000313" key="2">
    <source>
        <dbReference type="EMBL" id="MXP73986.1"/>
    </source>
</evidence>
<name>A0A7X3MCV2_9FIRM</name>
<keyword evidence="1" id="KW-0472">Membrane</keyword>
<dbReference type="AlphaFoldDB" id="A0A7X3MCV2"/>
<accession>A0A7X3MCV2</accession>
<feature type="transmembrane region" description="Helical" evidence="1">
    <location>
        <begin position="55"/>
        <end position="73"/>
    </location>
</feature>
<dbReference type="RefSeq" id="WP_159748977.1">
    <property type="nucleotide sequence ID" value="NZ_CASSPE010000186.1"/>
</dbReference>
<sequence>MKRQRDRNLHVVREQEDPTDRIVREILDELNNEDDFQSELEDSGRRHRRFLRRRWIVGIIVLLAAAAGVYLLVNLQTYSQVRVTDEYNNGGTANNSYREFADGILKYSRDGISYLDQKGEEQWNHSYQIKNPYIEAGNSSAVVADKGGNDILVIQEDGVKGEIHTAMPIEKVSVSEQGIVGAILKNDTSAEIMCYDIAGNLLVEHKTSSVGTGYPLDIALSEDGKVMQVLYFYTQDGAMTSKVMYYNFGETGKEKTDNQVSSHEYKDTVMASGFFLDEDTSAAVGDNCLAIYQGKEVPEEKVQIALDKEIKSVIHNEHYIGLILKNEGKEGYELRLYNGDGKVVISKDFTGDYSNVKLCKRQVIMYDGKKCSIFMRNGIQKFDGEMEYNIMEIFPVAGVNKYIVMSADGMKKVRLVK</sequence>
<dbReference type="Proteomes" id="UP000460412">
    <property type="component" value="Unassembled WGS sequence"/>
</dbReference>
<keyword evidence="3" id="KW-1185">Reference proteome</keyword>
<dbReference type="EMBL" id="WUQX01000001">
    <property type="protein sequence ID" value="MXP73986.1"/>
    <property type="molecule type" value="Genomic_DNA"/>
</dbReference>
<dbReference type="Pfam" id="PF18975">
    <property type="entry name" value="DUF5711"/>
    <property type="match status" value="1"/>
</dbReference>
<keyword evidence="1" id="KW-1133">Transmembrane helix</keyword>
<dbReference type="InterPro" id="IPR043765">
    <property type="entry name" value="DUF5711"/>
</dbReference>
<organism evidence="2 3">
    <name type="scientific">Sporofaciens musculi</name>
    <dbReference type="NCBI Taxonomy" id="2681861"/>
    <lineage>
        <taxon>Bacteria</taxon>
        <taxon>Bacillati</taxon>
        <taxon>Bacillota</taxon>
        <taxon>Clostridia</taxon>
        <taxon>Lachnospirales</taxon>
        <taxon>Lachnospiraceae</taxon>
        <taxon>Sporofaciens</taxon>
    </lineage>
</organism>
<protein>
    <submittedName>
        <fullName evidence="2">Uncharacterized protein</fullName>
    </submittedName>
</protein>
<gene>
    <name evidence="2" type="ORF">GN277_00570</name>
</gene>
<evidence type="ECO:0000313" key="3">
    <source>
        <dbReference type="Proteomes" id="UP000460412"/>
    </source>
</evidence>
<comment type="caution">
    <text evidence="2">The sequence shown here is derived from an EMBL/GenBank/DDBJ whole genome shotgun (WGS) entry which is preliminary data.</text>
</comment>
<proteinExistence type="predicted"/>